<feature type="transmembrane region" description="Helical" evidence="1">
    <location>
        <begin position="117"/>
        <end position="133"/>
    </location>
</feature>
<proteinExistence type="predicted"/>
<keyword evidence="1" id="KW-0472">Membrane</keyword>
<dbReference type="InterPro" id="IPR019286">
    <property type="entry name" value="DUF2339_TM"/>
</dbReference>
<feature type="transmembrane region" description="Helical" evidence="1">
    <location>
        <begin position="139"/>
        <end position="157"/>
    </location>
</feature>
<dbReference type="Proteomes" id="UP001500979">
    <property type="component" value="Unassembled WGS sequence"/>
</dbReference>
<accession>A0ABN3VGH4</accession>
<protein>
    <submittedName>
        <fullName evidence="2">DUF2339 domain-containing protein</fullName>
    </submittedName>
</protein>
<feature type="transmembrane region" description="Helical" evidence="1">
    <location>
        <begin position="164"/>
        <end position="185"/>
    </location>
</feature>
<feature type="transmembrane region" description="Helical" evidence="1">
    <location>
        <begin position="419"/>
        <end position="440"/>
    </location>
</feature>
<feature type="transmembrane region" description="Helical" evidence="1">
    <location>
        <begin position="356"/>
        <end position="378"/>
    </location>
</feature>
<feature type="transmembrane region" description="Helical" evidence="1">
    <location>
        <begin position="274"/>
        <end position="293"/>
    </location>
</feature>
<keyword evidence="3" id="KW-1185">Reference proteome</keyword>
<dbReference type="PANTHER" id="PTHR38434:SF1">
    <property type="entry name" value="BLL2549 PROTEIN"/>
    <property type="match status" value="1"/>
</dbReference>
<dbReference type="EMBL" id="BAAAUX010000017">
    <property type="protein sequence ID" value="GAA2803061.1"/>
    <property type="molecule type" value="Genomic_DNA"/>
</dbReference>
<keyword evidence="1" id="KW-0812">Transmembrane</keyword>
<feature type="transmembrane region" description="Helical" evidence="1">
    <location>
        <begin position="63"/>
        <end position="87"/>
    </location>
</feature>
<feature type="transmembrane region" description="Helical" evidence="1">
    <location>
        <begin position="299"/>
        <end position="316"/>
    </location>
</feature>
<sequence length="502" mass="50732">MTTSQVLAVAGGAVTLLGVVFLLVLAAQQGWLTPRLRVGGGALLGAALIGVAMWVHRRPTGKVGAYAVAATGFAALHLTVVAATALYAYLPKLAGLGLGLLVAGAGLALADRWRAQGPAIGVVVGCAACAPLITGQPDALLVGFLLVLQVAAAPVQLRHGWRGLALAAGIPCVLAALVADVWALTFPADGGTTAVAVLVVSLLGVVAAVVTAGFGRVDQVTAIGLLVAAPAPALLAAPLVERTNAGLIAAAVAVVLAAVWVVGRYVLRERLTRAFVAAAGGAAAVAAVQATMIFIDPSAWATALLCEALLLTLGAFSLRSGGVLVGALAFGAFGSVIALFHEVPVLALLDVAEPRGIVGVLVGLMIAAVALLVPLTAVRLEVLSRDSTGLWVLPGIVLLYGTAGATMALVQLFRDDRTGFLTAHILITLSWVVAAIALLLRGIRRTHLRVAGMVLMSVSLAKLFLFDLATLDGFARVAAFLCAGLVLLAAGVRYARLVSAQG</sequence>
<feature type="transmembrane region" description="Helical" evidence="1">
    <location>
        <begin position="246"/>
        <end position="267"/>
    </location>
</feature>
<organism evidence="2 3">
    <name type="scientific">Saccharopolyspora taberi</name>
    <dbReference type="NCBI Taxonomy" id="60895"/>
    <lineage>
        <taxon>Bacteria</taxon>
        <taxon>Bacillati</taxon>
        <taxon>Actinomycetota</taxon>
        <taxon>Actinomycetes</taxon>
        <taxon>Pseudonocardiales</taxon>
        <taxon>Pseudonocardiaceae</taxon>
        <taxon>Saccharopolyspora</taxon>
    </lineage>
</organism>
<feature type="transmembrane region" description="Helical" evidence="1">
    <location>
        <begin position="220"/>
        <end position="240"/>
    </location>
</feature>
<feature type="transmembrane region" description="Helical" evidence="1">
    <location>
        <begin position="477"/>
        <end position="495"/>
    </location>
</feature>
<feature type="transmembrane region" description="Helical" evidence="1">
    <location>
        <begin position="191"/>
        <end position="213"/>
    </location>
</feature>
<comment type="caution">
    <text evidence="2">The sequence shown here is derived from an EMBL/GenBank/DDBJ whole genome shotgun (WGS) entry which is preliminary data.</text>
</comment>
<evidence type="ECO:0000313" key="3">
    <source>
        <dbReference type="Proteomes" id="UP001500979"/>
    </source>
</evidence>
<keyword evidence="1" id="KW-1133">Transmembrane helix</keyword>
<feature type="transmembrane region" description="Helical" evidence="1">
    <location>
        <begin position="390"/>
        <end position="413"/>
    </location>
</feature>
<feature type="transmembrane region" description="Helical" evidence="1">
    <location>
        <begin position="93"/>
        <end position="110"/>
    </location>
</feature>
<name>A0ABN3VGH4_9PSEU</name>
<evidence type="ECO:0000256" key="1">
    <source>
        <dbReference type="SAM" id="Phobius"/>
    </source>
</evidence>
<evidence type="ECO:0000313" key="2">
    <source>
        <dbReference type="EMBL" id="GAA2803061.1"/>
    </source>
</evidence>
<feature type="transmembrane region" description="Helical" evidence="1">
    <location>
        <begin position="447"/>
        <end position="465"/>
    </location>
</feature>
<reference evidence="2 3" key="1">
    <citation type="journal article" date="2019" name="Int. J. Syst. Evol. Microbiol.">
        <title>The Global Catalogue of Microorganisms (GCM) 10K type strain sequencing project: providing services to taxonomists for standard genome sequencing and annotation.</title>
        <authorList>
            <consortium name="The Broad Institute Genomics Platform"/>
            <consortium name="The Broad Institute Genome Sequencing Center for Infectious Disease"/>
            <person name="Wu L."/>
            <person name="Ma J."/>
        </authorList>
    </citation>
    <scope>NUCLEOTIDE SEQUENCE [LARGE SCALE GENOMIC DNA]</scope>
    <source>
        <strain evidence="2 3">JCM 9383</strain>
    </source>
</reference>
<dbReference type="PANTHER" id="PTHR38434">
    <property type="entry name" value="BLL2549 PROTEIN"/>
    <property type="match status" value="1"/>
</dbReference>
<feature type="transmembrane region" description="Helical" evidence="1">
    <location>
        <begin position="36"/>
        <end position="56"/>
    </location>
</feature>
<gene>
    <name evidence="2" type="ORF">GCM10010470_42680</name>
</gene>
<dbReference type="Pfam" id="PF10101">
    <property type="entry name" value="DUF2339"/>
    <property type="match status" value="2"/>
</dbReference>
<feature type="transmembrane region" description="Helical" evidence="1">
    <location>
        <begin position="323"/>
        <end position="341"/>
    </location>
</feature>